<name>A0ABS2F1W5_9ACTN</name>
<dbReference type="SMART" id="SM00047">
    <property type="entry name" value="LYZ2"/>
    <property type="match status" value="1"/>
</dbReference>
<dbReference type="PANTHER" id="PTHR30032">
    <property type="entry name" value="N-ACETYLMURAMOYL-L-ALANINE AMIDASE-RELATED"/>
    <property type="match status" value="1"/>
</dbReference>
<evidence type="ECO:0000313" key="2">
    <source>
        <dbReference type="EMBL" id="MBM6774802.1"/>
    </source>
</evidence>
<dbReference type="RefSeq" id="WP_204793149.1">
    <property type="nucleotide sequence ID" value="NZ_JACSNQ010000006.1"/>
</dbReference>
<feature type="domain" description="Mannosyl-glycoprotein endo-beta-N-acetylglucosamidase-like" evidence="1">
    <location>
        <begin position="480"/>
        <end position="651"/>
    </location>
</feature>
<dbReference type="Gene3D" id="3.40.50.12090">
    <property type="match status" value="2"/>
</dbReference>
<dbReference type="InterPro" id="IPR006311">
    <property type="entry name" value="TAT_signal"/>
</dbReference>
<gene>
    <name evidence="2" type="ORF">H9X80_04495</name>
</gene>
<proteinExistence type="predicted"/>
<evidence type="ECO:0000313" key="3">
    <source>
        <dbReference type="Proteomes" id="UP000712527"/>
    </source>
</evidence>
<dbReference type="Proteomes" id="UP000712527">
    <property type="component" value="Unassembled WGS sequence"/>
</dbReference>
<dbReference type="InterPro" id="IPR002901">
    <property type="entry name" value="MGlyc_endo_b_GlcNAc-like_dom"/>
</dbReference>
<comment type="caution">
    <text evidence="2">The sequence shown here is derived from an EMBL/GenBank/DDBJ whole genome shotgun (WGS) entry which is preliminary data.</text>
</comment>
<dbReference type="InterPro" id="IPR051922">
    <property type="entry name" value="Bact_Sporulation_Assoc"/>
</dbReference>
<dbReference type="InterPro" id="IPR007253">
    <property type="entry name" value="Cell_wall-bd_2"/>
</dbReference>
<dbReference type="Pfam" id="PF04122">
    <property type="entry name" value="CW_binding_2"/>
    <property type="match status" value="3"/>
</dbReference>
<organism evidence="2 3">
    <name type="scientific">Olsenella profusa</name>
    <dbReference type="NCBI Taxonomy" id="138595"/>
    <lineage>
        <taxon>Bacteria</taxon>
        <taxon>Bacillati</taxon>
        <taxon>Actinomycetota</taxon>
        <taxon>Coriobacteriia</taxon>
        <taxon>Coriobacteriales</taxon>
        <taxon>Atopobiaceae</taxon>
        <taxon>Olsenella</taxon>
    </lineage>
</organism>
<dbReference type="EMBL" id="JACSNQ010000006">
    <property type="protein sequence ID" value="MBM6774802.1"/>
    <property type="molecule type" value="Genomic_DNA"/>
</dbReference>
<dbReference type="PANTHER" id="PTHR30032:SF8">
    <property type="entry name" value="GERMINATION-SPECIFIC N-ACETYLMURAMOYL-L-ALANINE AMIDASE"/>
    <property type="match status" value="1"/>
</dbReference>
<evidence type="ECO:0000259" key="1">
    <source>
        <dbReference type="SMART" id="SM00047"/>
    </source>
</evidence>
<reference evidence="2 3" key="1">
    <citation type="journal article" date="2021" name="Sci. Rep.">
        <title>The distribution of antibiotic resistance genes in chicken gut microbiota commensals.</title>
        <authorList>
            <person name="Juricova H."/>
            <person name="Matiasovicova J."/>
            <person name="Kubasova T."/>
            <person name="Cejkova D."/>
            <person name="Rychlik I."/>
        </authorList>
    </citation>
    <scope>NUCLEOTIDE SEQUENCE [LARGE SCALE GENOMIC DNA]</scope>
    <source>
        <strain evidence="2 3">An794</strain>
    </source>
</reference>
<keyword evidence="3" id="KW-1185">Reference proteome</keyword>
<sequence>MTERFNKSTAIARRGLIRLGGSAACLLGLGLFTVSLTPAGASRAYAGQLVGDVNDEGEYSFVPDDSLTLEDLPPEPQTFASSSQVGVVNLGGSDRYETAAKEALYAFSSSSSAIVAGGAGYADSIAAAGLAGALSCPILLTAQSYVPDATMDALVSLGVKSIVLIGGESAASSAVEATLRGLGSVERLSGSDRYETQMKIYRYGADHGLWTGDTAVVANGTGFADALSVSPISYALKAPVFFCDGSQNLPAEQRRVLSDELDASNFLLIGGAAVTSPETESFLRGLSSLRGGETVRRGGSTRYATSMEIARYAVKNLGFTWDGVAFASGRAPYDSLGGGVVQGREKSVLLLADAVSSESADVILEDGGSVNTTIKFFGGSTAIPGEVRADICARLGVRHLNNTSFIRYDITRSRMAELQVARGESNDYGYDDFYDALDPDQYEYGQSSFNVFALLDLGYSGVTAEDINEYVANNCSYSEQSYGRPSQLRTLGSAFVDAAGQYQLNEVYLLSHACWESGWGCSELAGGWTPDEDGEVVVNGVTYPYKKGETYYNFYGIGAVDENALSGGRTMAVKEGWTTPRLAVLGAAKWISENYLHRSSGAQNTLYLMKYDVVGAVKSGSAWHEYCTGLSSWCTGISSIMQGCYKSAGTDPLDDLQFSVPVYAAE</sequence>
<protein>
    <submittedName>
        <fullName evidence="2">Cell wall-binding repeat-containing protein</fullName>
    </submittedName>
</protein>
<dbReference type="PROSITE" id="PS51318">
    <property type="entry name" value="TAT"/>
    <property type="match status" value="1"/>
</dbReference>
<accession>A0ABS2F1W5</accession>